<evidence type="ECO:0000313" key="3">
    <source>
        <dbReference type="Proteomes" id="UP001168098"/>
    </source>
</evidence>
<proteinExistence type="predicted"/>
<name>A0AA38ZRC6_VITRO</name>
<organism evidence="2 3">
    <name type="scientific">Vitis rotundifolia</name>
    <name type="common">Muscadine grape</name>
    <dbReference type="NCBI Taxonomy" id="103349"/>
    <lineage>
        <taxon>Eukaryota</taxon>
        <taxon>Viridiplantae</taxon>
        <taxon>Streptophyta</taxon>
        <taxon>Embryophyta</taxon>
        <taxon>Tracheophyta</taxon>
        <taxon>Spermatophyta</taxon>
        <taxon>Magnoliopsida</taxon>
        <taxon>eudicotyledons</taxon>
        <taxon>Gunneridae</taxon>
        <taxon>Pentapetalae</taxon>
        <taxon>rosids</taxon>
        <taxon>Vitales</taxon>
        <taxon>Vitaceae</taxon>
        <taxon>Viteae</taxon>
        <taxon>Vitis</taxon>
    </lineage>
</organism>
<reference evidence="2 3" key="1">
    <citation type="journal article" date="2023" name="BMC Biotechnol.">
        <title>Vitis rotundifolia cv Carlos genome sequencing.</title>
        <authorList>
            <person name="Huff M."/>
            <person name="Hulse-Kemp A."/>
            <person name="Scheffler B."/>
            <person name="Youngblood R."/>
            <person name="Simpson S."/>
            <person name="Babiker E."/>
            <person name="Staton M."/>
        </authorList>
    </citation>
    <scope>NUCLEOTIDE SEQUENCE [LARGE SCALE GENOMIC DNA]</scope>
    <source>
        <tissue evidence="2">Leaf</tissue>
    </source>
</reference>
<dbReference type="AlphaFoldDB" id="A0AA38ZRC6"/>
<dbReference type="EMBL" id="JARBHA010000008">
    <property type="protein sequence ID" value="KAJ9693782.1"/>
    <property type="molecule type" value="Genomic_DNA"/>
</dbReference>
<feature type="region of interest" description="Disordered" evidence="1">
    <location>
        <begin position="14"/>
        <end position="46"/>
    </location>
</feature>
<gene>
    <name evidence="2" type="ORF">PVL29_009645</name>
</gene>
<protein>
    <submittedName>
        <fullName evidence="2">Uncharacterized protein</fullName>
    </submittedName>
</protein>
<evidence type="ECO:0000313" key="2">
    <source>
        <dbReference type="EMBL" id="KAJ9693782.1"/>
    </source>
</evidence>
<keyword evidence="3" id="KW-1185">Reference proteome</keyword>
<accession>A0AA38ZRC6</accession>
<dbReference type="Proteomes" id="UP001168098">
    <property type="component" value="Unassembled WGS sequence"/>
</dbReference>
<sequence>MGRVEEDVTIAMAVVGVSEGDDRSSGTGSGLRGEDKNKGGDSLGSKLEEGGQRVFFGWFGEQAARGVVSGTQE</sequence>
<comment type="caution">
    <text evidence="2">The sequence shown here is derived from an EMBL/GenBank/DDBJ whole genome shotgun (WGS) entry which is preliminary data.</text>
</comment>
<evidence type="ECO:0000256" key="1">
    <source>
        <dbReference type="SAM" id="MobiDB-lite"/>
    </source>
</evidence>